<feature type="chain" id="PRO_5002174826" description="Mid2 domain-containing protein" evidence="3">
    <location>
        <begin position="27"/>
        <end position="411"/>
    </location>
</feature>
<reference evidence="5" key="2">
    <citation type="submission" date="2015-01" db="EMBL/GenBank/DDBJ databases">
        <title>Evolutionary Origins and Diversification of the Mycorrhizal Mutualists.</title>
        <authorList>
            <consortium name="DOE Joint Genome Institute"/>
            <consortium name="Mycorrhizal Genomics Consortium"/>
            <person name="Kohler A."/>
            <person name="Kuo A."/>
            <person name="Nagy L.G."/>
            <person name="Floudas D."/>
            <person name="Copeland A."/>
            <person name="Barry K.W."/>
            <person name="Cichocki N."/>
            <person name="Veneault-Fourrey C."/>
            <person name="LaButti K."/>
            <person name="Lindquist E.A."/>
            <person name="Lipzen A."/>
            <person name="Lundell T."/>
            <person name="Morin E."/>
            <person name="Murat C."/>
            <person name="Riley R."/>
            <person name="Ohm R."/>
            <person name="Sun H."/>
            <person name="Tunlid A."/>
            <person name="Henrissat B."/>
            <person name="Grigoriev I.V."/>
            <person name="Hibbett D.S."/>
            <person name="Martin F."/>
        </authorList>
    </citation>
    <scope>NUCLEOTIDE SEQUENCE [LARGE SCALE GENOMIC DNA]</scope>
    <source>
        <strain evidence="5">Zn</strain>
    </source>
</reference>
<dbReference type="PANTHER" id="PTHR16861:SF10">
    <property type="entry name" value="MID2 DOMAIN-CONTAINING PROTEIN"/>
    <property type="match status" value="1"/>
</dbReference>
<evidence type="ECO:0008006" key="6">
    <source>
        <dbReference type="Google" id="ProtNLM"/>
    </source>
</evidence>
<feature type="region of interest" description="Disordered" evidence="1">
    <location>
        <begin position="279"/>
        <end position="319"/>
    </location>
</feature>
<dbReference type="HOGENOM" id="CLU_043314_0_0_1"/>
<dbReference type="Proteomes" id="UP000054321">
    <property type="component" value="Unassembled WGS sequence"/>
</dbReference>
<feature type="compositionally biased region" description="Basic and acidic residues" evidence="1">
    <location>
        <begin position="379"/>
        <end position="411"/>
    </location>
</feature>
<dbReference type="PANTHER" id="PTHR16861">
    <property type="entry name" value="GLYCOPROTEIN 38"/>
    <property type="match status" value="1"/>
</dbReference>
<name>A0A0C3HHY4_OIDMZ</name>
<reference evidence="4 5" key="1">
    <citation type="submission" date="2014-04" db="EMBL/GenBank/DDBJ databases">
        <authorList>
            <consortium name="DOE Joint Genome Institute"/>
            <person name="Kuo A."/>
            <person name="Martino E."/>
            <person name="Perotto S."/>
            <person name="Kohler A."/>
            <person name="Nagy L.G."/>
            <person name="Floudas D."/>
            <person name="Copeland A."/>
            <person name="Barry K.W."/>
            <person name="Cichocki N."/>
            <person name="Veneault-Fourrey C."/>
            <person name="LaButti K."/>
            <person name="Lindquist E.A."/>
            <person name="Lipzen A."/>
            <person name="Lundell T."/>
            <person name="Morin E."/>
            <person name="Murat C."/>
            <person name="Sun H."/>
            <person name="Tunlid A."/>
            <person name="Henrissat B."/>
            <person name="Grigoriev I.V."/>
            <person name="Hibbett D.S."/>
            <person name="Martin F."/>
            <person name="Nordberg H.P."/>
            <person name="Cantor M.N."/>
            <person name="Hua S.X."/>
        </authorList>
    </citation>
    <scope>NUCLEOTIDE SEQUENCE [LARGE SCALE GENOMIC DNA]</scope>
    <source>
        <strain evidence="4 5">Zn</strain>
    </source>
</reference>
<evidence type="ECO:0000313" key="4">
    <source>
        <dbReference type="EMBL" id="KIN01947.1"/>
    </source>
</evidence>
<dbReference type="STRING" id="913774.A0A0C3HHY4"/>
<organism evidence="4 5">
    <name type="scientific">Oidiodendron maius (strain Zn)</name>
    <dbReference type="NCBI Taxonomy" id="913774"/>
    <lineage>
        <taxon>Eukaryota</taxon>
        <taxon>Fungi</taxon>
        <taxon>Dikarya</taxon>
        <taxon>Ascomycota</taxon>
        <taxon>Pezizomycotina</taxon>
        <taxon>Leotiomycetes</taxon>
        <taxon>Leotiomycetes incertae sedis</taxon>
        <taxon>Myxotrichaceae</taxon>
        <taxon>Oidiodendron</taxon>
    </lineage>
</organism>
<feature type="region of interest" description="Disordered" evidence="1">
    <location>
        <begin position="344"/>
        <end position="411"/>
    </location>
</feature>
<dbReference type="InParanoid" id="A0A0C3HHY4"/>
<evidence type="ECO:0000256" key="1">
    <source>
        <dbReference type="SAM" id="MobiDB-lite"/>
    </source>
</evidence>
<dbReference type="AlphaFoldDB" id="A0A0C3HHY4"/>
<sequence>MRPPSTPATFFALFVVALSSTRPVEAAPLEFPDLGFAWLHGRDGGNCGSDSQYTCTGSESCSTSYDAAGQAIAYCAAATPTSDSGSLNYGVFTTTYTQTDLVVMTSTYTSSWQDAETTPQSIGGTPTAEAAICTSSLGQQSCGVICCAIGQACAGPGWCTATTTFYTNTVTATPATTSGSPPLRRTSGVATVSVTTTQPFTPPATASGSTLPIVNHSSGGGGLSGGAIAGIVIGVLAGIGILILICFCCIVRAGFHGVLSLLGLRNNDKKRRTEKIETVERYSRHSGSGRSGTASRRDTHSGWFGSRPNRVEEKRKKSSGWGGMAAVTAGLVGLAVILGLRRRSKRKEQEKRQSRPVSDVSSSYYSYSYTATSASSESSDDRRTRRTDDRRTTRTDDRRSRTDDRRSSRRY</sequence>
<dbReference type="EMBL" id="KN832875">
    <property type="protein sequence ID" value="KIN01947.1"/>
    <property type="molecule type" value="Genomic_DNA"/>
</dbReference>
<keyword evidence="3" id="KW-0732">Signal</keyword>
<proteinExistence type="predicted"/>
<accession>A0A0C3HHY4</accession>
<keyword evidence="2" id="KW-0472">Membrane</keyword>
<keyword evidence="2" id="KW-0812">Transmembrane</keyword>
<feature type="signal peptide" evidence="3">
    <location>
        <begin position="1"/>
        <end position="26"/>
    </location>
</feature>
<gene>
    <name evidence="4" type="ORF">OIDMADRAFT_144576</name>
</gene>
<keyword evidence="2" id="KW-1133">Transmembrane helix</keyword>
<feature type="transmembrane region" description="Helical" evidence="2">
    <location>
        <begin position="320"/>
        <end position="340"/>
    </location>
</feature>
<keyword evidence="5" id="KW-1185">Reference proteome</keyword>
<feature type="compositionally biased region" description="Low complexity" evidence="1">
    <location>
        <begin position="285"/>
        <end position="294"/>
    </location>
</feature>
<evidence type="ECO:0000313" key="5">
    <source>
        <dbReference type="Proteomes" id="UP000054321"/>
    </source>
</evidence>
<dbReference type="OrthoDB" id="5425848at2759"/>
<protein>
    <recommendedName>
        <fullName evidence="6">Mid2 domain-containing protein</fullName>
    </recommendedName>
</protein>
<evidence type="ECO:0000256" key="2">
    <source>
        <dbReference type="SAM" id="Phobius"/>
    </source>
</evidence>
<evidence type="ECO:0000256" key="3">
    <source>
        <dbReference type="SAM" id="SignalP"/>
    </source>
</evidence>
<feature type="compositionally biased region" description="Low complexity" evidence="1">
    <location>
        <begin position="355"/>
        <end position="377"/>
    </location>
</feature>
<feature type="transmembrane region" description="Helical" evidence="2">
    <location>
        <begin position="231"/>
        <end position="264"/>
    </location>
</feature>